<reference evidence="3" key="1">
    <citation type="submission" date="2023-01" db="EMBL/GenBank/DDBJ databases">
        <title>The diversity of Class Acidimicrobiia in South China Sea sediment environments and the proposal of Iamia marina sp. nov., a novel species of the genus Iamia.</title>
        <authorList>
            <person name="He Y."/>
            <person name="Tian X."/>
        </authorList>
    </citation>
    <scope>NUCLEOTIDE SEQUENCE</scope>
    <source>
        <strain evidence="3">DSM 19957</strain>
    </source>
</reference>
<evidence type="ECO:0008006" key="5">
    <source>
        <dbReference type="Google" id="ProtNLM"/>
    </source>
</evidence>
<accession>A0AAE9Y8V6</accession>
<dbReference type="KEGG" id="ima:PO878_10110"/>
<organism evidence="3 4">
    <name type="scientific">Iamia majanohamensis</name>
    <dbReference type="NCBI Taxonomy" id="467976"/>
    <lineage>
        <taxon>Bacteria</taxon>
        <taxon>Bacillati</taxon>
        <taxon>Actinomycetota</taxon>
        <taxon>Acidimicrobiia</taxon>
        <taxon>Acidimicrobiales</taxon>
        <taxon>Iamiaceae</taxon>
        <taxon>Iamia</taxon>
    </lineage>
</organism>
<dbReference type="Proteomes" id="UP001216390">
    <property type="component" value="Chromosome"/>
</dbReference>
<dbReference type="EMBL" id="CP116942">
    <property type="protein sequence ID" value="WCO69079.1"/>
    <property type="molecule type" value="Genomic_DNA"/>
</dbReference>
<feature type="transmembrane region" description="Helical" evidence="2">
    <location>
        <begin position="212"/>
        <end position="239"/>
    </location>
</feature>
<feature type="region of interest" description="Disordered" evidence="1">
    <location>
        <begin position="378"/>
        <end position="399"/>
    </location>
</feature>
<feature type="transmembrane region" description="Helical" evidence="2">
    <location>
        <begin position="335"/>
        <end position="352"/>
    </location>
</feature>
<sequence length="399" mass="40577">MVLLAGAGSVLARTTATWVITGVGVPVLLWAYRPRSLLVVALALAAVIAPQVPRSLALAGDAGSQRAAHDGGVHVTGAAAEALLEGQNPYEVSYRGALPDAWTSLEVGEDSFPNPVVDHMPYLPAAFLVAVPGVALEGLTGVGGDTRWTMGLLVLAALVVVARRPERPWARAATIVAFGSSFAAIYAAWGTNDVAAAALVGLAALGAARHPAWAAAALVLAVSYKAPLVVGLVPWSVWVVQREGWRGLARWWPLPVGLALTMVPFLLWSPGPFVDDTVGFWSGTTAGSFPASGLGLGFRAPGLMTGAPGAAITLGAAAVGLVAAVALVRRAPHPAVLAVAAAVALLGVLVPARTFQPNYLALVTGLLAFGWLAVDAPGRDRGPRPSPSDAGSGDLLSTG</sequence>
<feature type="transmembrane region" description="Helical" evidence="2">
    <location>
        <begin position="251"/>
        <end position="268"/>
    </location>
</feature>
<feature type="transmembrane region" description="Helical" evidence="2">
    <location>
        <begin position="122"/>
        <end position="140"/>
    </location>
</feature>
<keyword evidence="4" id="KW-1185">Reference proteome</keyword>
<keyword evidence="2" id="KW-0472">Membrane</keyword>
<protein>
    <recommendedName>
        <fullName evidence="5">DUF2029 domain-containing protein</fullName>
    </recommendedName>
</protein>
<gene>
    <name evidence="3" type="ORF">PO878_10110</name>
</gene>
<feature type="transmembrane region" description="Helical" evidence="2">
    <location>
        <begin position="358"/>
        <end position="374"/>
    </location>
</feature>
<proteinExistence type="predicted"/>
<dbReference type="RefSeq" id="WP_272738593.1">
    <property type="nucleotide sequence ID" value="NZ_CP116942.1"/>
</dbReference>
<evidence type="ECO:0000313" key="4">
    <source>
        <dbReference type="Proteomes" id="UP001216390"/>
    </source>
</evidence>
<keyword evidence="2" id="KW-1133">Transmembrane helix</keyword>
<evidence type="ECO:0000256" key="1">
    <source>
        <dbReference type="SAM" id="MobiDB-lite"/>
    </source>
</evidence>
<keyword evidence="2" id="KW-0812">Transmembrane</keyword>
<feature type="transmembrane region" description="Helical" evidence="2">
    <location>
        <begin position="169"/>
        <end position="189"/>
    </location>
</feature>
<feature type="transmembrane region" description="Helical" evidence="2">
    <location>
        <begin position="307"/>
        <end position="328"/>
    </location>
</feature>
<dbReference type="AlphaFoldDB" id="A0AAE9Y8V6"/>
<evidence type="ECO:0000313" key="3">
    <source>
        <dbReference type="EMBL" id="WCO69079.1"/>
    </source>
</evidence>
<name>A0AAE9Y8V6_9ACTN</name>
<evidence type="ECO:0000256" key="2">
    <source>
        <dbReference type="SAM" id="Phobius"/>
    </source>
</evidence>
<feature type="transmembrane region" description="Helical" evidence="2">
    <location>
        <begin position="32"/>
        <end position="49"/>
    </location>
</feature>